<keyword evidence="2" id="KW-1185">Reference proteome</keyword>
<reference evidence="1 2" key="1">
    <citation type="journal article" date="2023" name="Nucleic Acids Res.">
        <title>The hologenome of Daphnia magna reveals possible DNA methylation and microbiome-mediated evolution of the host genome.</title>
        <authorList>
            <person name="Chaturvedi A."/>
            <person name="Li X."/>
            <person name="Dhandapani V."/>
            <person name="Marshall H."/>
            <person name="Kissane S."/>
            <person name="Cuenca-Cambronero M."/>
            <person name="Asole G."/>
            <person name="Calvet F."/>
            <person name="Ruiz-Romero M."/>
            <person name="Marangio P."/>
            <person name="Guigo R."/>
            <person name="Rago D."/>
            <person name="Mirbahai L."/>
            <person name="Eastwood N."/>
            <person name="Colbourne J.K."/>
            <person name="Zhou J."/>
            <person name="Mallon E."/>
            <person name="Orsini L."/>
        </authorList>
    </citation>
    <scope>NUCLEOTIDE SEQUENCE [LARGE SCALE GENOMIC DNA]</scope>
    <source>
        <strain evidence="1">LRV0_1</strain>
    </source>
</reference>
<proteinExistence type="predicted"/>
<evidence type="ECO:0000313" key="1">
    <source>
        <dbReference type="EMBL" id="KAK4029421.1"/>
    </source>
</evidence>
<name>A0ABR0AWB0_9CRUS</name>
<accession>A0ABR0AWB0</accession>
<gene>
    <name evidence="1" type="ORF">OUZ56_022413</name>
</gene>
<evidence type="ECO:0000313" key="2">
    <source>
        <dbReference type="Proteomes" id="UP001234178"/>
    </source>
</evidence>
<dbReference type="EMBL" id="JAOYFB010000039">
    <property type="protein sequence ID" value="KAK4029421.1"/>
    <property type="molecule type" value="Genomic_DNA"/>
</dbReference>
<organism evidence="1 2">
    <name type="scientific">Daphnia magna</name>
    <dbReference type="NCBI Taxonomy" id="35525"/>
    <lineage>
        <taxon>Eukaryota</taxon>
        <taxon>Metazoa</taxon>
        <taxon>Ecdysozoa</taxon>
        <taxon>Arthropoda</taxon>
        <taxon>Crustacea</taxon>
        <taxon>Branchiopoda</taxon>
        <taxon>Diplostraca</taxon>
        <taxon>Cladocera</taxon>
        <taxon>Anomopoda</taxon>
        <taxon>Daphniidae</taxon>
        <taxon>Daphnia</taxon>
    </lineage>
</organism>
<protein>
    <submittedName>
        <fullName evidence="1">Uncharacterized protein</fullName>
    </submittedName>
</protein>
<comment type="caution">
    <text evidence="1">The sequence shown here is derived from an EMBL/GenBank/DDBJ whole genome shotgun (WGS) entry which is preliminary data.</text>
</comment>
<dbReference type="Proteomes" id="UP001234178">
    <property type="component" value="Unassembled WGS sequence"/>
</dbReference>
<sequence>MTTTTDGSRSRLLLYAYKFMFRVAERVTKGHTHELMLQDNRLKREVNDVGGKLAEEIPNQICSV</sequence>